<accession>A0ABW5MRX8</accession>
<dbReference type="Proteomes" id="UP001597526">
    <property type="component" value="Unassembled WGS sequence"/>
</dbReference>
<dbReference type="CDD" id="cd04301">
    <property type="entry name" value="NAT_SF"/>
    <property type="match status" value="1"/>
</dbReference>
<proteinExistence type="predicted"/>
<dbReference type="InterPro" id="IPR000182">
    <property type="entry name" value="GNAT_dom"/>
</dbReference>
<dbReference type="GO" id="GO:0016746">
    <property type="term" value="F:acyltransferase activity"/>
    <property type="evidence" value="ECO:0007669"/>
    <property type="project" value="UniProtKB-KW"/>
</dbReference>
<dbReference type="SUPFAM" id="SSF55729">
    <property type="entry name" value="Acyl-CoA N-acyltransferases (Nat)"/>
    <property type="match status" value="1"/>
</dbReference>
<evidence type="ECO:0000259" key="1">
    <source>
        <dbReference type="PROSITE" id="PS51186"/>
    </source>
</evidence>
<dbReference type="Pfam" id="PF13302">
    <property type="entry name" value="Acetyltransf_3"/>
    <property type="match status" value="1"/>
</dbReference>
<dbReference type="InterPro" id="IPR016181">
    <property type="entry name" value="Acyl_CoA_acyltransferase"/>
</dbReference>
<dbReference type="RefSeq" id="WP_377765565.1">
    <property type="nucleotide sequence ID" value="NZ_JBHULB010000006.1"/>
</dbReference>
<dbReference type="PANTHER" id="PTHR43792:SF1">
    <property type="entry name" value="N-ACETYLTRANSFERASE DOMAIN-CONTAINING PROTEIN"/>
    <property type="match status" value="1"/>
</dbReference>
<dbReference type="EMBL" id="JBHULB010000006">
    <property type="protein sequence ID" value="MFD2585970.1"/>
    <property type="molecule type" value="Genomic_DNA"/>
</dbReference>
<dbReference type="InterPro" id="IPR051531">
    <property type="entry name" value="N-acetyltransferase"/>
</dbReference>
<evidence type="ECO:0000313" key="2">
    <source>
        <dbReference type="EMBL" id="MFD2585970.1"/>
    </source>
</evidence>
<dbReference type="EC" id="2.3.-.-" evidence="2"/>
<keyword evidence="2" id="KW-0012">Acyltransferase</keyword>
<feature type="domain" description="N-acetyltransferase" evidence="1">
    <location>
        <begin position="15"/>
        <end position="174"/>
    </location>
</feature>
<organism evidence="2 3">
    <name type="scientific">Croceitalea marina</name>
    <dbReference type="NCBI Taxonomy" id="1775166"/>
    <lineage>
        <taxon>Bacteria</taxon>
        <taxon>Pseudomonadati</taxon>
        <taxon>Bacteroidota</taxon>
        <taxon>Flavobacteriia</taxon>
        <taxon>Flavobacteriales</taxon>
        <taxon>Flavobacteriaceae</taxon>
        <taxon>Croceitalea</taxon>
    </lineage>
</organism>
<dbReference type="Gene3D" id="3.40.630.30">
    <property type="match status" value="1"/>
</dbReference>
<sequence length="174" mass="20375">MVSPYLLEGQKSQRLYFRKITPEDYQLWLPFYQNPASTQYWDGLPENPEQACKEQFKRIFERYEQHLGGMNALVLKTTNELIGMCGLLIQTVDNVTELEIGYSVLPKYWRKGFAFEAAKKCRNYAFQNDLTESLISIIHVDNIPSQKVALKNKMQLNKTTTYKENPVHIFRVTK</sequence>
<dbReference type="PROSITE" id="PS51186">
    <property type="entry name" value="GNAT"/>
    <property type="match status" value="1"/>
</dbReference>
<gene>
    <name evidence="2" type="ORF">ACFSQJ_03460</name>
</gene>
<keyword evidence="3" id="KW-1185">Reference proteome</keyword>
<dbReference type="PANTHER" id="PTHR43792">
    <property type="entry name" value="GNAT FAMILY, PUTATIVE (AFU_ORTHOLOGUE AFUA_3G00765)-RELATED-RELATED"/>
    <property type="match status" value="1"/>
</dbReference>
<keyword evidence="2" id="KW-0808">Transferase</keyword>
<reference evidence="3" key="1">
    <citation type="journal article" date="2019" name="Int. J. Syst. Evol. Microbiol.">
        <title>The Global Catalogue of Microorganisms (GCM) 10K type strain sequencing project: providing services to taxonomists for standard genome sequencing and annotation.</title>
        <authorList>
            <consortium name="The Broad Institute Genomics Platform"/>
            <consortium name="The Broad Institute Genome Sequencing Center for Infectious Disease"/>
            <person name="Wu L."/>
            <person name="Ma J."/>
        </authorList>
    </citation>
    <scope>NUCLEOTIDE SEQUENCE [LARGE SCALE GENOMIC DNA]</scope>
    <source>
        <strain evidence="3">KCTC 52368</strain>
    </source>
</reference>
<protein>
    <submittedName>
        <fullName evidence="2">GNAT family N-acetyltransferase</fullName>
        <ecNumber evidence="2">2.3.-.-</ecNumber>
    </submittedName>
</protein>
<evidence type="ECO:0000313" key="3">
    <source>
        <dbReference type="Proteomes" id="UP001597526"/>
    </source>
</evidence>
<name>A0ABW5MRX8_9FLAO</name>
<comment type="caution">
    <text evidence="2">The sequence shown here is derived from an EMBL/GenBank/DDBJ whole genome shotgun (WGS) entry which is preliminary data.</text>
</comment>